<dbReference type="Pfam" id="PF13966">
    <property type="entry name" value="zf-RVT"/>
    <property type="match status" value="1"/>
</dbReference>
<reference evidence="3" key="2">
    <citation type="submission" date="2025-08" db="UniProtKB">
        <authorList>
            <consortium name="RefSeq"/>
        </authorList>
    </citation>
    <scope>IDENTIFICATION</scope>
    <source>
        <tissue evidence="3">Leaf</tissue>
    </source>
</reference>
<evidence type="ECO:0000313" key="3">
    <source>
        <dbReference type="RefSeq" id="XP_056688123.1"/>
    </source>
</evidence>
<dbReference type="Proteomes" id="UP000813463">
    <property type="component" value="Chromosome 6"/>
</dbReference>
<organism evidence="2 3">
    <name type="scientific">Spinacia oleracea</name>
    <name type="common">Spinach</name>
    <dbReference type="NCBI Taxonomy" id="3562"/>
    <lineage>
        <taxon>Eukaryota</taxon>
        <taxon>Viridiplantae</taxon>
        <taxon>Streptophyta</taxon>
        <taxon>Embryophyta</taxon>
        <taxon>Tracheophyta</taxon>
        <taxon>Spermatophyta</taxon>
        <taxon>Magnoliopsida</taxon>
        <taxon>eudicotyledons</taxon>
        <taxon>Gunneridae</taxon>
        <taxon>Pentapetalae</taxon>
        <taxon>Caryophyllales</taxon>
        <taxon>Chenopodiaceae</taxon>
        <taxon>Chenopodioideae</taxon>
        <taxon>Anserineae</taxon>
        <taxon>Spinacia</taxon>
    </lineage>
</organism>
<protein>
    <recommendedName>
        <fullName evidence="1">Reverse transcriptase zinc-binding domain-containing protein</fullName>
    </recommendedName>
</protein>
<feature type="domain" description="Reverse transcriptase zinc-binding" evidence="1">
    <location>
        <begin position="106"/>
        <end position="202"/>
    </location>
</feature>
<dbReference type="PANTHER" id="PTHR33116:SF78">
    <property type="entry name" value="OS12G0587133 PROTEIN"/>
    <property type="match status" value="1"/>
</dbReference>
<accession>A0ABM3QXN9</accession>
<dbReference type="GeneID" id="130463105"/>
<gene>
    <name evidence="3" type="primary">LOC130463105</name>
</gene>
<proteinExistence type="predicted"/>
<evidence type="ECO:0000313" key="2">
    <source>
        <dbReference type="Proteomes" id="UP000813463"/>
    </source>
</evidence>
<evidence type="ECO:0000259" key="1">
    <source>
        <dbReference type="Pfam" id="PF13966"/>
    </source>
</evidence>
<sequence length="267" mass="30997">MRSLHQAENALLQGCAWNIGNGSNVIAGRYNWVHGKIPVFASHIRLADAQLWGVNHFIQDFENRWNASQIRNSFVNVDANAILTIELPSGSVPDQLYWTKNVNGNFTVKTGYAFLQDRLKYQDSNFGIRQNRFLPFFKVLWALKILPKWKIFIWKVMVNGIPVKANLERRGISLDVTCDLCSDFCEDAQHLFRLCKLAQDVWRSWILWALWVTRNSRVFSSDTGDIQMVQTHFKLALEQNKIYRQKDSEQLRILHPPEDTPTYPPGF</sequence>
<reference evidence="2" key="1">
    <citation type="journal article" date="2021" name="Nat. Commun.">
        <title>Genomic analyses provide insights into spinach domestication and the genetic basis of agronomic traits.</title>
        <authorList>
            <person name="Cai X."/>
            <person name="Sun X."/>
            <person name="Xu C."/>
            <person name="Sun H."/>
            <person name="Wang X."/>
            <person name="Ge C."/>
            <person name="Zhang Z."/>
            <person name="Wang Q."/>
            <person name="Fei Z."/>
            <person name="Jiao C."/>
            <person name="Wang Q."/>
        </authorList>
    </citation>
    <scope>NUCLEOTIDE SEQUENCE [LARGE SCALE GENOMIC DNA]</scope>
    <source>
        <strain evidence="2">cv. Varoflay</strain>
    </source>
</reference>
<dbReference type="InterPro" id="IPR026960">
    <property type="entry name" value="RVT-Znf"/>
</dbReference>
<dbReference type="PANTHER" id="PTHR33116">
    <property type="entry name" value="REVERSE TRANSCRIPTASE ZINC-BINDING DOMAIN-CONTAINING PROTEIN-RELATED-RELATED"/>
    <property type="match status" value="1"/>
</dbReference>
<name>A0ABM3QXN9_SPIOL</name>
<dbReference type="RefSeq" id="XP_056688123.1">
    <property type="nucleotide sequence ID" value="XM_056832145.1"/>
</dbReference>
<keyword evidence="2" id="KW-1185">Reference proteome</keyword>